<dbReference type="InterPro" id="IPR002938">
    <property type="entry name" value="FAD-bd"/>
</dbReference>
<dbReference type="AlphaFoldDB" id="A0A1X9MGQ1"/>
<evidence type="ECO:0000256" key="4">
    <source>
        <dbReference type="ARBA" id="ARBA00023002"/>
    </source>
</evidence>
<comment type="cofactor">
    <cofactor evidence="1">
        <name>FAD</name>
        <dbReference type="ChEBI" id="CHEBI:57692"/>
    </cofactor>
</comment>
<dbReference type="EMBL" id="CP020814">
    <property type="protein sequence ID" value="ARK32606.1"/>
    <property type="molecule type" value="Genomic_DNA"/>
</dbReference>
<gene>
    <name evidence="7" type="primary">xlnD_2</name>
    <name evidence="7" type="ORF">BkAM31D_23545</name>
</gene>
<dbReference type="PANTHER" id="PTHR13789">
    <property type="entry name" value="MONOOXYGENASE"/>
    <property type="match status" value="1"/>
</dbReference>
<dbReference type="Proteomes" id="UP000193006">
    <property type="component" value="Chromosome"/>
</dbReference>
<dbReference type="InterPro" id="IPR036188">
    <property type="entry name" value="FAD/NAD-bd_sf"/>
</dbReference>
<evidence type="ECO:0000256" key="3">
    <source>
        <dbReference type="ARBA" id="ARBA00022827"/>
    </source>
</evidence>
<dbReference type="PANTHER" id="PTHR13789:SF318">
    <property type="entry name" value="GERANYLGERANYL DIPHOSPHATE REDUCTASE"/>
    <property type="match status" value="1"/>
</dbReference>
<keyword evidence="3" id="KW-0274">FAD</keyword>
<evidence type="ECO:0000256" key="5">
    <source>
        <dbReference type="ARBA" id="ARBA00023033"/>
    </source>
</evidence>
<dbReference type="STRING" id="199441.BkAM31D_23545"/>
<dbReference type="Gene3D" id="3.50.50.60">
    <property type="entry name" value="FAD/NAD(P)-binding domain"/>
    <property type="match status" value="1"/>
</dbReference>
<dbReference type="EC" id="1.14.13.24" evidence="7"/>
<organism evidence="7 8">
    <name type="scientific">Halalkalibacter krulwichiae</name>
    <dbReference type="NCBI Taxonomy" id="199441"/>
    <lineage>
        <taxon>Bacteria</taxon>
        <taxon>Bacillati</taxon>
        <taxon>Bacillota</taxon>
        <taxon>Bacilli</taxon>
        <taxon>Bacillales</taxon>
        <taxon>Bacillaceae</taxon>
        <taxon>Halalkalibacter</taxon>
    </lineage>
</organism>
<name>A0A1X9MGQ1_9BACI</name>
<dbReference type="KEGG" id="bkw:BkAM31D_23545"/>
<dbReference type="SUPFAM" id="SSF54373">
    <property type="entry name" value="FAD-linked reductases, C-terminal domain"/>
    <property type="match status" value="1"/>
</dbReference>
<feature type="domain" description="FAD-binding" evidence="6">
    <location>
        <begin position="6"/>
        <end position="346"/>
    </location>
</feature>
<proteinExistence type="predicted"/>
<evidence type="ECO:0000259" key="6">
    <source>
        <dbReference type="Pfam" id="PF01494"/>
    </source>
</evidence>
<reference evidence="7 8" key="1">
    <citation type="submission" date="2017-04" db="EMBL/GenBank/DDBJ databases">
        <title>Bacillus krulwichiae AM31D Genome sequencing and assembly.</title>
        <authorList>
            <person name="Krulwich T.A."/>
            <person name="Anastor L."/>
            <person name="Ehrlich R."/>
            <person name="Ehrlich G.D."/>
            <person name="Janto B."/>
        </authorList>
    </citation>
    <scope>NUCLEOTIDE SEQUENCE [LARGE SCALE GENOMIC DNA]</scope>
    <source>
        <strain evidence="7 8">AM31D</strain>
    </source>
</reference>
<evidence type="ECO:0000256" key="2">
    <source>
        <dbReference type="ARBA" id="ARBA00022630"/>
    </source>
</evidence>
<keyword evidence="5" id="KW-0503">Monooxygenase</keyword>
<accession>A0A1X9MGQ1</accession>
<dbReference type="GO" id="GO:0018669">
    <property type="term" value="F:3-hydroxybenzoate 6-monooxygenase activity"/>
    <property type="evidence" value="ECO:0007669"/>
    <property type="project" value="UniProtKB-EC"/>
</dbReference>
<keyword evidence="4 7" id="KW-0560">Oxidoreductase</keyword>
<dbReference type="SUPFAM" id="SSF51905">
    <property type="entry name" value="FAD/NAD(P)-binding domain"/>
    <property type="match status" value="1"/>
</dbReference>
<dbReference type="PRINTS" id="PR00420">
    <property type="entry name" value="RNGMNOXGNASE"/>
</dbReference>
<keyword evidence="2" id="KW-0285">Flavoprotein</keyword>
<dbReference type="GO" id="GO:0071949">
    <property type="term" value="F:FAD binding"/>
    <property type="evidence" value="ECO:0007669"/>
    <property type="project" value="InterPro"/>
</dbReference>
<protein>
    <submittedName>
        <fullName evidence="7">3-hydroxybenzoate 6-hydroxylase 1</fullName>
        <ecNumber evidence="7">1.14.13.24</ecNumber>
    </submittedName>
</protein>
<evidence type="ECO:0000313" key="8">
    <source>
        <dbReference type="Proteomes" id="UP000193006"/>
    </source>
</evidence>
<keyword evidence="8" id="KW-1185">Reference proteome</keyword>
<dbReference type="RefSeq" id="WP_066158740.1">
    <property type="nucleotide sequence ID" value="NZ_CP020814.1"/>
</dbReference>
<evidence type="ECO:0000313" key="7">
    <source>
        <dbReference type="EMBL" id="ARK32606.1"/>
    </source>
</evidence>
<dbReference type="Pfam" id="PF01494">
    <property type="entry name" value="FAD_binding_3"/>
    <property type="match status" value="1"/>
</dbReference>
<sequence length="399" mass="44552">MEEVKEVVIVGGGIGGLAAACGLGKLGKKVTLLEQAEEFGEVGAGLQVGPNGLRALDTLGVLDEVYKHAVFPRRHVFKDAITGKELSALVFGETFRERYGYPYIVIHRTDLHTVLLEACRSLDNITFKSNHRLLEVTEHDDHVELLCANGAVIRAEMVVGADGINSNTRKLISNDKLVPSEYVAYRFTVSASEMKLDIDWDEKFTWIGPGIHLVQYPVRHKSVINQVAVFKSQSFKDGSDNCGTVEELHQMFGNSCPTIRESLKFAEQGMVTKLFDRDPLDNWTSKRVTLLGDAAHPMLQYLAQGACQAIEDAVCLTRVMSENSDIDKVLSLYQEERIPRTAQVQRGARQWGEIKHAEDPTTILLRNTIMENRDAEDFKYLDWLYSKRTAPAAISLAQQ</sequence>
<dbReference type="InterPro" id="IPR050493">
    <property type="entry name" value="FAD-dep_Monooxygenase_BioMet"/>
</dbReference>
<evidence type="ECO:0000256" key="1">
    <source>
        <dbReference type="ARBA" id="ARBA00001974"/>
    </source>
</evidence>
<dbReference type="PROSITE" id="PS51257">
    <property type="entry name" value="PROKAR_LIPOPROTEIN"/>
    <property type="match status" value="1"/>
</dbReference>